<name>E3NN98_CAERE</name>
<evidence type="ECO:0000313" key="2">
    <source>
        <dbReference type="Proteomes" id="UP000008281"/>
    </source>
</evidence>
<dbReference type="EMBL" id="DS269183">
    <property type="protein sequence ID" value="EFP10382.1"/>
    <property type="molecule type" value="Genomic_DNA"/>
</dbReference>
<accession>E3NN98</accession>
<keyword evidence="2" id="KW-1185">Reference proteome</keyword>
<dbReference type="InParanoid" id="E3NN98"/>
<dbReference type="OMA" id="WITNEYV"/>
<dbReference type="Proteomes" id="UP000008281">
    <property type="component" value="Unassembled WGS sequence"/>
</dbReference>
<evidence type="ECO:0000313" key="1">
    <source>
        <dbReference type="EMBL" id="EFP10382.1"/>
    </source>
</evidence>
<organism evidence="2">
    <name type="scientific">Caenorhabditis remanei</name>
    <name type="common">Caenorhabditis vulgaris</name>
    <dbReference type="NCBI Taxonomy" id="31234"/>
    <lineage>
        <taxon>Eukaryota</taxon>
        <taxon>Metazoa</taxon>
        <taxon>Ecdysozoa</taxon>
        <taxon>Nematoda</taxon>
        <taxon>Chromadorea</taxon>
        <taxon>Rhabditida</taxon>
        <taxon>Rhabditina</taxon>
        <taxon>Rhabditomorpha</taxon>
        <taxon>Rhabditoidea</taxon>
        <taxon>Rhabditidae</taxon>
        <taxon>Peloderinae</taxon>
        <taxon>Caenorhabditis</taxon>
    </lineage>
</organism>
<protein>
    <submittedName>
        <fullName evidence="1">Uncharacterized protein</fullName>
    </submittedName>
</protein>
<proteinExistence type="predicted"/>
<sequence length="91" mass="10473">MYGLLSTYSSASQVMIEFSGNDASADYTTVTWLDPCYREFYSNAANKYVVFWYKEDTDTVYCEAVSMSKSKTPRFPVENLMRVERLGDRCA</sequence>
<dbReference type="OrthoDB" id="5857706at2759"/>
<dbReference type="FunCoup" id="E3NN98">
    <property type="interactions" value="1764"/>
</dbReference>
<dbReference type="HOGENOM" id="CLU_160898_0_0_1"/>
<dbReference type="AlphaFoldDB" id="E3NN98"/>
<dbReference type="eggNOG" id="ENOG502TJ1T">
    <property type="taxonomic scope" value="Eukaryota"/>
</dbReference>
<reference evidence="1" key="1">
    <citation type="submission" date="2007-07" db="EMBL/GenBank/DDBJ databases">
        <title>PCAP assembly of the Caenorhabditis remanei genome.</title>
        <authorList>
            <consortium name="The Caenorhabditis remanei Sequencing Consortium"/>
            <person name="Wilson R.K."/>
        </authorList>
    </citation>
    <scope>NUCLEOTIDE SEQUENCE [LARGE SCALE GENOMIC DNA]</scope>
    <source>
        <strain evidence="1">PB4641</strain>
    </source>
</reference>
<gene>
    <name evidence="1" type="ORF">CRE_12392</name>
</gene>